<proteinExistence type="predicted"/>
<accession>U5CY10</accession>
<dbReference type="EMBL" id="KI392237">
    <property type="protein sequence ID" value="ERN18236.1"/>
    <property type="molecule type" value="Genomic_DNA"/>
</dbReference>
<organism evidence="1 2">
    <name type="scientific">Amborella trichopoda</name>
    <dbReference type="NCBI Taxonomy" id="13333"/>
    <lineage>
        <taxon>Eukaryota</taxon>
        <taxon>Viridiplantae</taxon>
        <taxon>Streptophyta</taxon>
        <taxon>Embryophyta</taxon>
        <taxon>Tracheophyta</taxon>
        <taxon>Spermatophyta</taxon>
        <taxon>Magnoliopsida</taxon>
        <taxon>Amborellales</taxon>
        <taxon>Amborellaceae</taxon>
        <taxon>Amborella</taxon>
    </lineage>
</organism>
<dbReference type="Proteomes" id="UP000017836">
    <property type="component" value="Unassembled WGS sequence"/>
</dbReference>
<dbReference type="Gramene" id="ERN18236">
    <property type="protein sequence ID" value="ERN18236"/>
    <property type="gene ID" value="AMTR_s00055p00068740"/>
</dbReference>
<keyword evidence="2" id="KW-1185">Reference proteome</keyword>
<dbReference type="HOGENOM" id="CLU_2076269_0_0_1"/>
<name>U5CY10_AMBTC</name>
<sequence>MGPLSFFSPRDLKRHHGFEEIFRATTLKQSRDDHTLWELLDRAVINEGLFNKDKALKMAPIGPSSGKDKGNKNSKAAITTTIIKTAAPTKFNSSQKGIRRGSFRFVSVTTLIQVPQQA</sequence>
<dbReference type="AlphaFoldDB" id="U5CY10"/>
<gene>
    <name evidence="1" type="ORF">AMTR_s00055p00068740</name>
</gene>
<evidence type="ECO:0000313" key="1">
    <source>
        <dbReference type="EMBL" id="ERN18236.1"/>
    </source>
</evidence>
<evidence type="ECO:0000313" key="2">
    <source>
        <dbReference type="Proteomes" id="UP000017836"/>
    </source>
</evidence>
<reference evidence="2" key="1">
    <citation type="journal article" date="2013" name="Science">
        <title>The Amborella genome and the evolution of flowering plants.</title>
        <authorList>
            <consortium name="Amborella Genome Project"/>
        </authorList>
    </citation>
    <scope>NUCLEOTIDE SEQUENCE [LARGE SCALE GENOMIC DNA]</scope>
</reference>
<protein>
    <submittedName>
        <fullName evidence="1">Uncharacterized protein</fullName>
    </submittedName>
</protein>